<feature type="domain" description="RNA polymerase sigma-70 region 4" evidence="1">
    <location>
        <begin position="375"/>
        <end position="417"/>
    </location>
</feature>
<comment type="caution">
    <text evidence="2">The sequence shown here is derived from an EMBL/GenBank/DDBJ whole genome shotgun (WGS) entry which is preliminary data.</text>
</comment>
<proteinExistence type="predicted"/>
<dbReference type="GO" id="GO:0006352">
    <property type="term" value="P:DNA-templated transcription initiation"/>
    <property type="evidence" value="ECO:0007669"/>
    <property type="project" value="InterPro"/>
</dbReference>
<dbReference type="AlphaFoldDB" id="A0AAJ4SHR5"/>
<accession>A0AAJ4SHR5</accession>
<protein>
    <recommendedName>
        <fullName evidence="1">RNA polymerase sigma-70 region 4 domain-containing protein</fullName>
    </recommendedName>
</protein>
<dbReference type="SUPFAM" id="SSF88659">
    <property type="entry name" value="Sigma3 and sigma4 domains of RNA polymerase sigma factors"/>
    <property type="match status" value="1"/>
</dbReference>
<gene>
    <name evidence="2" type="ORF">CD117_07825</name>
</gene>
<dbReference type="Pfam" id="PF04545">
    <property type="entry name" value="Sigma70_r4"/>
    <property type="match status" value="1"/>
</dbReference>
<sequence length="1025" mass="122686">MSQIVDIPHYTDLKKVETHSQLMKKYYCDDLIVNLRKLYIDDQRDFNLFLKELYIRGISFKGEWNTNLFHKIEYNLYPYIYVEDDKKRFESLSLNMFSLSNLISDHNINSDLFFNYMPLEGFYKYIPKEKREYFKRELLSSGFELVYSSNIKSKKKVLTYVNGFGYDMDKLIFGDEFDHFKNFCKYQKNKNYRSFKMLIEDYKKREKVSKTYIKKLYEYFELNNMIKPGGQDYRDIFNNELRYTLEENNINYADFINIYFSEENLQKDEPYKYGLNLIERLSNNSKDNNVNLDNYYKKMNESLTNLKNHMNYKLISHYRINEFVKITKISNLFRDDKRYIYELGNQLEDYTLIEIIIDYIEKVFKVSEIKTFIDQSLNDNQKKVISGRARGETLGEIGINIGVTRERVRQIQEKVRKNIISNGIHNTIETLLLLLFTKNNQVHIDELENVLNIKESNYLIKLILEKSEKFIIIDELDIILLKTHYSRIKDYVSSKLNDDTLVIKINEIPFIDKTEFEILKFIFNEFNYIFVEDKFVQNSISIVRAIEYVFDNNRNEIITNNEDGFIKVKNLIKSMLGMEITSNQRSLFSRVASAENVILVDRNTYKYDDFSEVDKQFISQLKEIIDEGLTNYPYVDPRDIFNNNHTLMIDNKVNSYTHLYSIIKNFYEDEYKIGYQNTLYIYEKDAKSLSSEEILMKYIERNSPANVKTLLNDLKWSNTKLEQLIARMNDILINGFNDVVSIKGIEDEPFFEEVIDLIKNEFNKEYIYTVDLFMDMSLDDKYKPLLEKYHIDNLYGFSQFIKSKLDNIRGQKQFLYVKDSKIRKIEDVITNELPNIFSNKELEECIVYKGYSRQKYYQTRDNLIEDNKIAPYDNDLFLNLKDTVFDEDILQEVKKKADKLLQDKIYLNKNDLEQIDINYEELNRLTPNLIAYLLEINGYSLIEAYQGSKYELPIVSKEFKTYEDVIYYELENNYRDAYESNVFLNYLKSKLLVNIKADRLYYVILNLGRLNFDDIGYFTFERGEV</sequence>
<evidence type="ECO:0000259" key="1">
    <source>
        <dbReference type="Pfam" id="PF04545"/>
    </source>
</evidence>
<dbReference type="GO" id="GO:0003700">
    <property type="term" value="F:DNA-binding transcription factor activity"/>
    <property type="evidence" value="ECO:0007669"/>
    <property type="project" value="InterPro"/>
</dbReference>
<organism evidence="2 3">
    <name type="scientific">Mammaliicoccus sciuri</name>
    <name type="common">Staphylococcus sciuri</name>
    <dbReference type="NCBI Taxonomy" id="1296"/>
    <lineage>
        <taxon>Bacteria</taxon>
        <taxon>Bacillati</taxon>
        <taxon>Bacillota</taxon>
        <taxon>Bacilli</taxon>
        <taxon>Bacillales</taxon>
        <taxon>Staphylococcaceae</taxon>
        <taxon>Mammaliicoccus</taxon>
    </lineage>
</organism>
<evidence type="ECO:0000313" key="2">
    <source>
        <dbReference type="EMBL" id="RTX72837.1"/>
    </source>
</evidence>
<name>A0AAJ4SHR5_MAMSC</name>
<evidence type="ECO:0000313" key="3">
    <source>
        <dbReference type="Proteomes" id="UP000274792"/>
    </source>
</evidence>
<reference evidence="2 3" key="1">
    <citation type="submission" date="2018-10" db="EMBL/GenBank/DDBJ databases">
        <title>A collection Staphylococci species genome sequencing.</title>
        <authorList>
            <person name="Cole K."/>
        </authorList>
    </citation>
    <scope>NUCLEOTIDE SEQUENCE [LARGE SCALE GENOMIC DNA]</scope>
    <source>
        <strain evidence="3">NCTC 12218</strain>
    </source>
</reference>
<dbReference type="InterPro" id="IPR036388">
    <property type="entry name" value="WH-like_DNA-bd_sf"/>
</dbReference>
<dbReference type="EMBL" id="RXWV01000037">
    <property type="protein sequence ID" value="RTX72837.1"/>
    <property type="molecule type" value="Genomic_DNA"/>
</dbReference>
<dbReference type="Gene3D" id="1.10.10.10">
    <property type="entry name" value="Winged helix-like DNA-binding domain superfamily/Winged helix DNA-binding domain"/>
    <property type="match status" value="1"/>
</dbReference>
<dbReference type="RefSeq" id="WP_126477305.1">
    <property type="nucleotide sequence ID" value="NZ_RXWV01000037.1"/>
</dbReference>
<dbReference type="InterPro" id="IPR013324">
    <property type="entry name" value="RNA_pol_sigma_r3/r4-like"/>
</dbReference>
<dbReference type="InterPro" id="IPR007630">
    <property type="entry name" value="RNA_pol_sigma70_r4"/>
</dbReference>
<dbReference type="Proteomes" id="UP000274792">
    <property type="component" value="Unassembled WGS sequence"/>
</dbReference>